<reference evidence="1 2" key="1">
    <citation type="submission" date="2020-08" db="EMBL/GenBank/DDBJ databases">
        <title>Functional genomics of gut bacteria from endangered species of beetles.</title>
        <authorList>
            <person name="Carlos-Shanley C."/>
        </authorList>
    </citation>
    <scope>NUCLEOTIDE SEQUENCE [LARGE SCALE GENOMIC DNA]</scope>
    <source>
        <strain evidence="1 2">S00239</strain>
    </source>
</reference>
<comment type="caution">
    <text evidence="1">The sequence shown here is derived from an EMBL/GenBank/DDBJ whole genome shotgun (WGS) entry which is preliminary data.</text>
</comment>
<organism evidence="1 2">
    <name type="scientific">Roseateles oligotrophus</name>
    <dbReference type="NCBI Taxonomy" id="1769250"/>
    <lineage>
        <taxon>Bacteria</taxon>
        <taxon>Pseudomonadati</taxon>
        <taxon>Pseudomonadota</taxon>
        <taxon>Betaproteobacteria</taxon>
        <taxon>Burkholderiales</taxon>
        <taxon>Sphaerotilaceae</taxon>
        <taxon>Roseateles</taxon>
    </lineage>
</organism>
<name>A0A840LD11_9BURK</name>
<evidence type="ECO:0000313" key="1">
    <source>
        <dbReference type="EMBL" id="MBB4844532.1"/>
    </source>
</evidence>
<dbReference type="AlphaFoldDB" id="A0A840LD11"/>
<accession>A0A840LD11</accession>
<evidence type="ECO:0000313" key="2">
    <source>
        <dbReference type="Proteomes" id="UP000562027"/>
    </source>
</evidence>
<sequence>MDAVEALLQFNKGREPERLALKYQRMRADAHAFDAAFDAGAFAHVRSV</sequence>
<protein>
    <submittedName>
        <fullName evidence="1">Uncharacterized protein</fullName>
    </submittedName>
</protein>
<proteinExistence type="predicted"/>
<dbReference type="EMBL" id="JACHLP010000006">
    <property type="protein sequence ID" value="MBB4844532.1"/>
    <property type="molecule type" value="Genomic_DNA"/>
</dbReference>
<gene>
    <name evidence="1" type="ORF">HNP55_003076</name>
</gene>
<dbReference type="RefSeq" id="WP_184301069.1">
    <property type="nucleotide sequence ID" value="NZ_JACHLP010000006.1"/>
</dbReference>
<dbReference type="Proteomes" id="UP000562027">
    <property type="component" value="Unassembled WGS sequence"/>
</dbReference>
<keyword evidence="2" id="KW-1185">Reference proteome</keyword>